<sequence>MRKHLVVNWRAHSRDLPDVLDLEKLLRDLSPPALNEYLNQDWTVVSHSIAPDGDELIISFLLAEPSPIRRREAGKP</sequence>
<protein>
    <submittedName>
        <fullName evidence="1">Uncharacterized protein</fullName>
    </submittedName>
</protein>
<dbReference type="Proteomes" id="UP000460221">
    <property type="component" value="Unassembled WGS sequence"/>
</dbReference>
<proteinExistence type="predicted"/>
<evidence type="ECO:0000313" key="1">
    <source>
        <dbReference type="EMBL" id="MTD17130.1"/>
    </source>
</evidence>
<accession>A0A7K1FSS6</accession>
<reference evidence="1 2" key="1">
    <citation type="submission" date="2019-11" db="EMBL/GenBank/DDBJ databases">
        <authorList>
            <person name="Jiang L.-Q."/>
        </authorList>
    </citation>
    <scope>NUCLEOTIDE SEQUENCE [LARGE SCALE GENOMIC DNA]</scope>
    <source>
        <strain evidence="1 2">YIM 132087</strain>
    </source>
</reference>
<name>A0A7K1FSS6_9ACTN</name>
<keyword evidence="2" id="KW-1185">Reference proteome</keyword>
<dbReference type="RefSeq" id="WP_154771137.1">
    <property type="nucleotide sequence ID" value="NZ_WLYK01000014.1"/>
</dbReference>
<dbReference type="EMBL" id="WLYK01000014">
    <property type="protein sequence ID" value="MTD17130.1"/>
    <property type="molecule type" value="Genomic_DNA"/>
</dbReference>
<comment type="caution">
    <text evidence="1">The sequence shown here is derived from an EMBL/GenBank/DDBJ whole genome shotgun (WGS) entry which is preliminary data.</text>
</comment>
<dbReference type="AlphaFoldDB" id="A0A7K1FSS6"/>
<evidence type="ECO:0000313" key="2">
    <source>
        <dbReference type="Proteomes" id="UP000460221"/>
    </source>
</evidence>
<organism evidence="1 2">
    <name type="scientific">Nakamurella alba</name>
    <dbReference type="NCBI Taxonomy" id="2665158"/>
    <lineage>
        <taxon>Bacteria</taxon>
        <taxon>Bacillati</taxon>
        <taxon>Actinomycetota</taxon>
        <taxon>Actinomycetes</taxon>
        <taxon>Nakamurellales</taxon>
        <taxon>Nakamurellaceae</taxon>
        <taxon>Nakamurella</taxon>
    </lineage>
</organism>
<gene>
    <name evidence="1" type="ORF">GIS00_24650</name>
</gene>